<feature type="signal peptide" evidence="2">
    <location>
        <begin position="1"/>
        <end position="28"/>
    </location>
</feature>
<keyword evidence="2" id="KW-0732">Signal</keyword>
<feature type="region of interest" description="Disordered" evidence="1">
    <location>
        <begin position="243"/>
        <end position="264"/>
    </location>
</feature>
<dbReference type="AlphaFoldDB" id="A0A4C1XBE0"/>
<accession>A0A4C1XBE0</accession>
<proteinExistence type="predicted"/>
<evidence type="ECO:0000256" key="1">
    <source>
        <dbReference type="SAM" id="MobiDB-lite"/>
    </source>
</evidence>
<comment type="caution">
    <text evidence="3">The sequence shown here is derived from an EMBL/GenBank/DDBJ whole genome shotgun (WGS) entry which is preliminary data.</text>
</comment>
<protein>
    <submittedName>
        <fullName evidence="3">Uncharacterized protein</fullName>
    </submittedName>
</protein>
<evidence type="ECO:0000313" key="3">
    <source>
        <dbReference type="EMBL" id="GBP61156.1"/>
    </source>
</evidence>
<dbReference type="Proteomes" id="UP000299102">
    <property type="component" value="Unassembled WGS sequence"/>
</dbReference>
<organism evidence="3 4">
    <name type="scientific">Eumeta variegata</name>
    <name type="common">Bagworm moth</name>
    <name type="synonym">Eumeta japonica</name>
    <dbReference type="NCBI Taxonomy" id="151549"/>
    <lineage>
        <taxon>Eukaryota</taxon>
        <taxon>Metazoa</taxon>
        <taxon>Ecdysozoa</taxon>
        <taxon>Arthropoda</taxon>
        <taxon>Hexapoda</taxon>
        <taxon>Insecta</taxon>
        <taxon>Pterygota</taxon>
        <taxon>Neoptera</taxon>
        <taxon>Endopterygota</taxon>
        <taxon>Lepidoptera</taxon>
        <taxon>Glossata</taxon>
        <taxon>Ditrysia</taxon>
        <taxon>Tineoidea</taxon>
        <taxon>Psychidae</taxon>
        <taxon>Oiketicinae</taxon>
        <taxon>Eumeta</taxon>
    </lineage>
</organism>
<name>A0A4C1XBE0_EUMVA</name>
<keyword evidence="4" id="KW-1185">Reference proteome</keyword>
<feature type="chain" id="PRO_5020041880" evidence="2">
    <location>
        <begin position="29"/>
        <end position="264"/>
    </location>
</feature>
<dbReference type="EMBL" id="BGZK01000805">
    <property type="protein sequence ID" value="GBP61156.1"/>
    <property type="molecule type" value="Genomic_DNA"/>
</dbReference>
<feature type="compositionally biased region" description="Polar residues" evidence="1">
    <location>
        <begin position="245"/>
        <end position="254"/>
    </location>
</feature>
<sequence>MTTTCRRLVQIAAHVLTFVVKLLVSVVRQNISAVERNRITQREELVDGEGVELQKEEWTIGTNTRWTKQQQNCHSASKYCKSGILPIESAHLHAAAKLSTAWLKHIDYDYTEIIITHFTISFSRRCLKTTAALFHDVAKIFDKNPKTTRNTDRHPWKRVQYVENRGQARKECSVWKATAELDGVRLMRIIDIVSSEGMNLAVMMYLPKIEYKTITMPVKDNDEYGLIPTINLMTVKCISKVPSDNRLSTSQPGQRATVIKGPRD</sequence>
<evidence type="ECO:0000256" key="2">
    <source>
        <dbReference type="SAM" id="SignalP"/>
    </source>
</evidence>
<reference evidence="3 4" key="1">
    <citation type="journal article" date="2019" name="Commun. Biol.">
        <title>The bagworm genome reveals a unique fibroin gene that provides high tensile strength.</title>
        <authorList>
            <person name="Kono N."/>
            <person name="Nakamura H."/>
            <person name="Ohtoshi R."/>
            <person name="Tomita M."/>
            <person name="Numata K."/>
            <person name="Arakawa K."/>
        </authorList>
    </citation>
    <scope>NUCLEOTIDE SEQUENCE [LARGE SCALE GENOMIC DNA]</scope>
</reference>
<gene>
    <name evidence="3" type="ORF">EVAR_46808_1</name>
</gene>
<evidence type="ECO:0000313" key="4">
    <source>
        <dbReference type="Proteomes" id="UP000299102"/>
    </source>
</evidence>